<sequence length="121" mass="13283">MSFMDKFKSGVKEAGNKAKIVVEVNRLKMQNSSKQGEIDKHLQEIGRMVYEAETSGGGTAGLNADLAVRWAPLVDRVNVLKEEIQANLLEIRLITNEKSCPKCGYKAAADTQFCAQCGSDF</sequence>
<gene>
    <name evidence="1" type="ORF">DNH61_18635</name>
</gene>
<reference evidence="1 2" key="1">
    <citation type="submission" date="2018-06" db="EMBL/GenBank/DDBJ databases">
        <title>Paenibacillus imtechensis sp. nov.</title>
        <authorList>
            <person name="Pinnaka A.K."/>
            <person name="Singh H."/>
            <person name="Kaur M."/>
        </authorList>
    </citation>
    <scope>NUCLEOTIDE SEQUENCE [LARGE SCALE GENOMIC DNA]</scope>
    <source>
        <strain evidence="1 2">SMB1</strain>
    </source>
</reference>
<dbReference type="EMBL" id="QKRB01000053">
    <property type="protein sequence ID" value="PZD94417.1"/>
    <property type="molecule type" value="Genomic_DNA"/>
</dbReference>
<evidence type="ECO:0000313" key="1">
    <source>
        <dbReference type="EMBL" id="PZD94417.1"/>
    </source>
</evidence>
<dbReference type="AlphaFoldDB" id="A0A2W1LSJ9"/>
<accession>A0A2W1LSJ9</accession>
<name>A0A2W1LSJ9_9BACL</name>
<dbReference type="OrthoDB" id="2066200at2"/>
<proteinExistence type="predicted"/>
<protein>
    <submittedName>
        <fullName evidence="1">Zinc ribbon domain-containing protein</fullName>
    </submittedName>
</protein>
<organism evidence="1 2">
    <name type="scientific">Paenibacillus sambharensis</name>
    <dbReference type="NCBI Taxonomy" id="1803190"/>
    <lineage>
        <taxon>Bacteria</taxon>
        <taxon>Bacillati</taxon>
        <taxon>Bacillota</taxon>
        <taxon>Bacilli</taxon>
        <taxon>Bacillales</taxon>
        <taxon>Paenibacillaceae</taxon>
        <taxon>Paenibacillus</taxon>
    </lineage>
</organism>
<evidence type="ECO:0000313" key="2">
    <source>
        <dbReference type="Proteomes" id="UP000249522"/>
    </source>
</evidence>
<comment type="caution">
    <text evidence="1">The sequence shown here is derived from an EMBL/GenBank/DDBJ whole genome shotgun (WGS) entry which is preliminary data.</text>
</comment>
<keyword evidence="2" id="KW-1185">Reference proteome</keyword>
<dbReference type="Proteomes" id="UP000249522">
    <property type="component" value="Unassembled WGS sequence"/>
</dbReference>
<dbReference type="RefSeq" id="WP_111148186.1">
    <property type="nucleotide sequence ID" value="NZ_QKRB01000053.1"/>
</dbReference>